<reference evidence="1 2" key="1">
    <citation type="submission" date="2018-08" db="EMBL/GenBank/DDBJ databases">
        <title>Genomic Encyclopedia of Type Strains, Phase IV (KMG-IV): sequencing the most valuable type-strain genomes for metagenomic binning, comparative biology and taxonomic classification.</title>
        <authorList>
            <person name="Goeker M."/>
        </authorList>
    </citation>
    <scope>NUCLEOTIDE SEQUENCE [LARGE SCALE GENOMIC DNA]</scope>
    <source>
        <strain evidence="1 2">DSM 23923</strain>
    </source>
</reference>
<dbReference type="Pfam" id="PF02686">
    <property type="entry name" value="GatC"/>
    <property type="match status" value="1"/>
</dbReference>
<keyword evidence="1" id="KW-0808">Transferase</keyword>
<dbReference type="GO" id="GO:0006450">
    <property type="term" value="P:regulation of translational fidelity"/>
    <property type="evidence" value="ECO:0007669"/>
    <property type="project" value="InterPro"/>
</dbReference>
<evidence type="ECO:0000313" key="1">
    <source>
        <dbReference type="EMBL" id="REG08516.1"/>
    </source>
</evidence>
<organism evidence="1 2">
    <name type="scientific">Pelolinea submarina</name>
    <dbReference type="NCBI Taxonomy" id="913107"/>
    <lineage>
        <taxon>Bacteria</taxon>
        <taxon>Bacillati</taxon>
        <taxon>Chloroflexota</taxon>
        <taxon>Anaerolineae</taxon>
        <taxon>Anaerolineales</taxon>
        <taxon>Anaerolineaceae</taxon>
        <taxon>Pelolinea</taxon>
    </lineage>
</organism>
<name>A0A347ZNN2_9CHLR</name>
<dbReference type="Proteomes" id="UP000256388">
    <property type="component" value="Unassembled WGS sequence"/>
</dbReference>
<accession>A0A347ZNN2</accession>
<dbReference type="OrthoDB" id="164445at2"/>
<proteinExistence type="predicted"/>
<dbReference type="SUPFAM" id="SSF141000">
    <property type="entry name" value="Glu-tRNAGln amidotransferase C subunit"/>
    <property type="match status" value="1"/>
</dbReference>
<comment type="caution">
    <text evidence="1">The sequence shown here is derived from an EMBL/GenBank/DDBJ whole genome shotgun (WGS) entry which is preliminary data.</text>
</comment>
<dbReference type="RefSeq" id="WP_116225169.1">
    <property type="nucleotide sequence ID" value="NZ_AP018437.1"/>
</dbReference>
<gene>
    <name evidence="1" type="ORF">DFR64_1884</name>
</gene>
<keyword evidence="2" id="KW-1185">Reference proteome</keyword>
<dbReference type="InterPro" id="IPR036113">
    <property type="entry name" value="Asp/Glu-ADT_sf_sub_c"/>
</dbReference>
<dbReference type="InterPro" id="IPR003837">
    <property type="entry name" value="GatC"/>
</dbReference>
<dbReference type="AlphaFoldDB" id="A0A347ZNN2"/>
<sequence>MTEKEQAISPEVFDHLVQLAALELDEQQAEYLRRELNSQLSAIRELEAIQLDPETPLASHGVPYDEHNSPALRADEWQACADVDAITRQAPQFEDGYLIVPDIPHTTLE</sequence>
<dbReference type="EMBL" id="QUMS01000002">
    <property type="protein sequence ID" value="REG08516.1"/>
    <property type="molecule type" value="Genomic_DNA"/>
</dbReference>
<dbReference type="GO" id="GO:0016740">
    <property type="term" value="F:transferase activity"/>
    <property type="evidence" value="ECO:0007669"/>
    <property type="project" value="UniProtKB-KW"/>
</dbReference>
<evidence type="ECO:0000313" key="2">
    <source>
        <dbReference type="Proteomes" id="UP000256388"/>
    </source>
</evidence>
<protein>
    <submittedName>
        <fullName evidence="1">Aspartyl/glutamyl-tRNA(Asn/Gln) amidotransferase C subunit</fullName>
    </submittedName>
</protein>